<reference evidence="2" key="1">
    <citation type="submission" date="2022-11" db="UniProtKB">
        <authorList>
            <consortium name="WormBaseParasite"/>
        </authorList>
    </citation>
    <scope>IDENTIFICATION</scope>
</reference>
<organism evidence="1 2">
    <name type="scientific">Panagrolaimus sp. ES5</name>
    <dbReference type="NCBI Taxonomy" id="591445"/>
    <lineage>
        <taxon>Eukaryota</taxon>
        <taxon>Metazoa</taxon>
        <taxon>Ecdysozoa</taxon>
        <taxon>Nematoda</taxon>
        <taxon>Chromadorea</taxon>
        <taxon>Rhabditida</taxon>
        <taxon>Tylenchina</taxon>
        <taxon>Panagrolaimomorpha</taxon>
        <taxon>Panagrolaimoidea</taxon>
        <taxon>Panagrolaimidae</taxon>
        <taxon>Panagrolaimus</taxon>
    </lineage>
</organism>
<accession>A0AC34FJG1</accession>
<protein>
    <submittedName>
        <fullName evidence="2">Uncharacterized protein</fullName>
    </submittedName>
</protein>
<sequence length="631" mass="71467">MNAVDGGGPSQEEMCQTMPGMCGPPQGDPTGANATYDSPEYTQIALQYLSSVNFSADPCTKLGVLLHSGKPEDSKLYGFENGTGRWALIDPDYTDKSELSIETQIARLKSHFGIDTFFLPYAMQYSLNSAETILWLTPTMLPLGMGMFQQPYYLRPEKRNVRDAYQQLQKEVAELLADDSGFENVTIKEEDLQGMFQLEINIANLTYKYSYDIEIQQHQHRNLDAKKVKRDSFFSANEKLWTLKEISDNIPGFNWNDYLKNLVSDELWNKLSKQNQSLINVDFPKYYISLIELLKKTKPRDIRNYGIWRLVKYSLPFMSSKYTQALAKFNAVLQGRTITPPSQASICLSYIRGNYEMPNLGFATAEAIVKQGYFPEAEKARAVEMIAEVKKGLLDLIKASTWMDELTKQNATQKATLMEASVAYPDWILNKTVQQIYYKAPLGELQPPFFGLNYPDAVNFGGAGAVFGHEMSHGFDRNGAHYDSYGNESNWWSNSSQAAFNSHCNCLIQQFNKYCYDGIGCVNGNQTVDENIADLAGLKAAFKAYKKQTKPQFRLTKAPMFSTDQLFFLSFASFWCGTESPASIEQQIQTDAHTPLKYRVIGTVRNMPEFAQAFKCSKNAFMNPTDRCTIW</sequence>
<evidence type="ECO:0000313" key="2">
    <source>
        <dbReference type="WBParaSite" id="ES5_v2.g17444.t1"/>
    </source>
</evidence>
<evidence type="ECO:0000313" key="1">
    <source>
        <dbReference type="Proteomes" id="UP000887579"/>
    </source>
</evidence>
<dbReference type="WBParaSite" id="ES5_v2.g17444.t1">
    <property type="protein sequence ID" value="ES5_v2.g17444.t1"/>
    <property type="gene ID" value="ES5_v2.g17444"/>
</dbReference>
<proteinExistence type="predicted"/>
<dbReference type="Proteomes" id="UP000887579">
    <property type="component" value="Unplaced"/>
</dbReference>
<name>A0AC34FJG1_9BILA</name>